<dbReference type="WBParaSite" id="JU765_v2.g5550.t1">
    <property type="protein sequence ID" value="JU765_v2.g5550.t1"/>
    <property type="gene ID" value="JU765_v2.g5550"/>
</dbReference>
<reference evidence="2" key="1">
    <citation type="submission" date="2022-11" db="UniProtKB">
        <authorList>
            <consortium name="WormBaseParasite"/>
        </authorList>
    </citation>
    <scope>IDENTIFICATION</scope>
</reference>
<accession>A0AC34RCL1</accession>
<protein>
    <submittedName>
        <fullName evidence="2">OBG-type G domain-containing protein</fullName>
    </submittedName>
</protein>
<dbReference type="Proteomes" id="UP000887576">
    <property type="component" value="Unplaced"/>
</dbReference>
<evidence type="ECO:0000313" key="2">
    <source>
        <dbReference type="WBParaSite" id="JU765_v2.g5550.t1"/>
    </source>
</evidence>
<proteinExistence type="predicted"/>
<evidence type="ECO:0000313" key="1">
    <source>
        <dbReference type="Proteomes" id="UP000887576"/>
    </source>
</evidence>
<sequence length="378" mass="41772">MWFSRILFLAAKVDPSIIERDILRLTIRAGTGGQGIPRYNGIGGNGGDVYLYPRRGLDFKRLFETFKDQCRAKAEHGESSKQTKLIGKHGEHLYISVPLGSECVDAMTNELLSRCTSPNQRILIAKGGKGGCAANSYKGQVGESLVVNIHMKLHPNVGLVGFPNAGKSTLLKALAPEKKSIKIAPYPFTTTKPQILDIRFKEKDVDNFTLSCADLPGIIEGAAQNKGRGHAFLKHLEYSDIVLMVVDVHGFQLSGNVEERFRSGLESIALINKELEAYDKKIVRKPTVLVLNKTDLPNGAEKADELQKIAEENWVEAVRTEMRPNNPIQFKAVVKASAKSGKVGNLKQILQKIHEELHPIREISLDREFEDPSASVIV</sequence>
<name>A0AC34RCL1_9BILA</name>
<organism evidence="1 2">
    <name type="scientific">Panagrolaimus sp. JU765</name>
    <dbReference type="NCBI Taxonomy" id="591449"/>
    <lineage>
        <taxon>Eukaryota</taxon>
        <taxon>Metazoa</taxon>
        <taxon>Ecdysozoa</taxon>
        <taxon>Nematoda</taxon>
        <taxon>Chromadorea</taxon>
        <taxon>Rhabditida</taxon>
        <taxon>Tylenchina</taxon>
        <taxon>Panagrolaimomorpha</taxon>
        <taxon>Panagrolaimoidea</taxon>
        <taxon>Panagrolaimidae</taxon>
        <taxon>Panagrolaimus</taxon>
    </lineage>
</organism>